<dbReference type="InterPro" id="IPR017871">
    <property type="entry name" value="ABC_transporter-like_CS"/>
</dbReference>
<dbReference type="GO" id="GO:0016887">
    <property type="term" value="F:ATP hydrolysis activity"/>
    <property type="evidence" value="ECO:0007669"/>
    <property type="project" value="InterPro"/>
</dbReference>
<protein>
    <submittedName>
        <fullName evidence="6">Metal ABC transporter ATP-binding protein</fullName>
    </submittedName>
</protein>
<organism evidence="6 7">
    <name type="scientific">Leuconostoc carnosum</name>
    <dbReference type="NCBI Taxonomy" id="1252"/>
    <lineage>
        <taxon>Bacteria</taxon>
        <taxon>Bacillati</taxon>
        <taxon>Bacillota</taxon>
        <taxon>Bacilli</taxon>
        <taxon>Lactobacillales</taxon>
        <taxon>Lactobacillaceae</taxon>
        <taxon>Leuconostoc</taxon>
    </lineage>
</organism>
<name>A0AAE6IK83_LEUCA</name>
<evidence type="ECO:0000256" key="1">
    <source>
        <dbReference type="ARBA" id="ARBA00005417"/>
    </source>
</evidence>
<dbReference type="GeneID" id="61187291"/>
<evidence type="ECO:0000256" key="3">
    <source>
        <dbReference type="ARBA" id="ARBA00022741"/>
    </source>
</evidence>
<dbReference type="Proteomes" id="UP000321332">
    <property type="component" value="Chromosome"/>
</dbReference>
<keyword evidence="3" id="KW-0547">Nucleotide-binding</keyword>
<dbReference type="InterPro" id="IPR003593">
    <property type="entry name" value="AAA+_ATPase"/>
</dbReference>
<dbReference type="SUPFAM" id="SSF52540">
    <property type="entry name" value="P-loop containing nucleoside triphosphate hydrolases"/>
    <property type="match status" value="1"/>
</dbReference>
<dbReference type="PROSITE" id="PS50893">
    <property type="entry name" value="ABC_TRANSPORTER_2"/>
    <property type="match status" value="1"/>
</dbReference>
<proteinExistence type="inferred from homology"/>
<gene>
    <name evidence="6" type="ORF">FGL89_05985</name>
</gene>
<dbReference type="OMA" id="QIDWTYP"/>
<dbReference type="CDD" id="cd03235">
    <property type="entry name" value="ABC_Metallic_Cations"/>
    <property type="match status" value="1"/>
</dbReference>
<evidence type="ECO:0000259" key="5">
    <source>
        <dbReference type="PROSITE" id="PS50893"/>
    </source>
</evidence>
<dbReference type="InterPro" id="IPR003439">
    <property type="entry name" value="ABC_transporter-like_ATP-bd"/>
</dbReference>
<evidence type="ECO:0000256" key="2">
    <source>
        <dbReference type="ARBA" id="ARBA00022448"/>
    </source>
</evidence>
<keyword evidence="2" id="KW-0813">Transport</keyword>
<dbReference type="InterPro" id="IPR027417">
    <property type="entry name" value="P-loop_NTPase"/>
</dbReference>
<dbReference type="SMART" id="SM00382">
    <property type="entry name" value="AAA"/>
    <property type="match status" value="1"/>
</dbReference>
<dbReference type="EMBL" id="CP042374">
    <property type="protein sequence ID" value="QEA33697.1"/>
    <property type="molecule type" value="Genomic_DNA"/>
</dbReference>
<dbReference type="AlphaFoldDB" id="A0AAE6IK83"/>
<dbReference type="FunFam" id="3.40.50.300:FF:000134">
    <property type="entry name" value="Iron-enterobactin ABC transporter ATP-binding protein"/>
    <property type="match status" value="1"/>
</dbReference>
<dbReference type="PANTHER" id="PTHR42734:SF5">
    <property type="entry name" value="IRON TRANSPORT SYSTEM ATP-BINDING PROTEIN HI_0361-RELATED"/>
    <property type="match status" value="1"/>
</dbReference>
<comment type="similarity">
    <text evidence="1">Belongs to the ABC transporter superfamily.</text>
</comment>
<dbReference type="PROSITE" id="PS00211">
    <property type="entry name" value="ABC_TRANSPORTER_1"/>
    <property type="match status" value="1"/>
</dbReference>
<evidence type="ECO:0000256" key="4">
    <source>
        <dbReference type="ARBA" id="ARBA00022840"/>
    </source>
</evidence>
<dbReference type="RefSeq" id="WP_014974882.1">
    <property type="nucleotide sequence ID" value="NZ_CP042374.1"/>
</dbReference>
<dbReference type="GO" id="GO:0005524">
    <property type="term" value="F:ATP binding"/>
    <property type="evidence" value="ECO:0007669"/>
    <property type="project" value="UniProtKB-KW"/>
</dbReference>
<keyword evidence="4 6" id="KW-0067">ATP-binding</keyword>
<accession>A0AAE6IK83</accession>
<evidence type="ECO:0000313" key="7">
    <source>
        <dbReference type="Proteomes" id="UP000321332"/>
    </source>
</evidence>
<evidence type="ECO:0000313" key="6">
    <source>
        <dbReference type="EMBL" id="QEA33697.1"/>
    </source>
</evidence>
<reference evidence="6 7" key="1">
    <citation type="submission" date="2019-06" db="EMBL/GenBank/DDBJ databases">
        <title>Genome analyses of bacteria isolated from kimchi.</title>
        <authorList>
            <person name="Lee S."/>
            <person name="Ahn S."/>
            <person name="Roh S."/>
        </authorList>
    </citation>
    <scope>NUCLEOTIDE SEQUENCE [LARGE SCALE GENOMIC DNA]</scope>
    <source>
        <strain evidence="6 7">CBA3620</strain>
    </source>
</reference>
<dbReference type="InterPro" id="IPR050153">
    <property type="entry name" value="Metal_Ion_Import_ABC"/>
</dbReference>
<sequence length="247" mass="26779">MINIRDMTVTYGGNPIFTNLSIQFEPGKITGIIGPNGAGKSTMIKAMLGLISKQTGEVTLDDNPVTKQLKRVAYVEQRAALDLSFPINVFDTVMTGTYPNLGLFRVPGAKENEAVTKALSDVKLSEFTKRQIGALSGGQLQRVFVARAIVQNADVIILDEPFVGIDMKSEVEIIAILKHWQAAGKTIIVVHHDLNKVTTYFDNLVIIKRGIVAAGPTADVFTKENIANAFSGDLSTILFADKESENA</sequence>
<dbReference type="Pfam" id="PF00005">
    <property type="entry name" value="ABC_tran"/>
    <property type="match status" value="1"/>
</dbReference>
<dbReference type="PANTHER" id="PTHR42734">
    <property type="entry name" value="METAL TRANSPORT SYSTEM ATP-BINDING PROTEIN TM_0124-RELATED"/>
    <property type="match status" value="1"/>
</dbReference>
<feature type="domain" description="ABC transporter" evidence="5">
    <location>
        <begin position="2"/>
        <end position="234"/>
    </location>
</feature>
<dbReference type="Gene3D" id="3.40.50.300">
    <property type="entry name" value="P-loop containing nucleotide triphosphate hydrolases"/>
    <property type="match status" value="1"/>
</dbReference>